<dbReference type="AlphaFoldDB" id="A0A177WBV4"/>
<name>A0A177WBV4_BATDL</name>
<organism evidence="7 8">
    <name type="scientific">Batrachochytrium dendrobatidis (strain JEL423)</name>
    <dbReference type="NCBI Taxonomy" id="403673"/>
    <lineage>
        <taxon>Eukaryota</taxon>
        <taxon>Fungi</taxon>
        <taxon>Fungi incertae sedis</taxon>
        <taxon>Chytridiomycota</taxon>
        <taxon>Chytridiomycota incertae sedis</taxon>
        <taxon>Chytridiomycetes</taxon>
        <taxon>Rhizophydiales</taxon>
        <taxon>Rhizophydiales incertae sedis</taxon>
        <taxon>Batrachochytrium</taxon>
    </lineage>
</organism>
<keyword evidence="5" id="KW-0812">Transmembrane</keyword>
<evidence type="ECO:0000259" key="6">
    <source>
        <dbReference type="PROSITE" id="PS51764"/>
    </source>
</evidence>
<evidence type="ECO:0000313" key="8">
    <source>
        <dbReference type="Proteomes" id="UP000077115"/>
    </source>
</evidence>
<dbReference type="eggNOG" id="ENOG502RQ70">
    <property type="taxonomic scope" value="Eukaryota"/>
</dbReference>
<accession>A0A177WBV4</accession>
<keyword evidence="5" id="KW-0472">Membrane</keyword>
<keyword evidence="3 4" id="KW-0326">Glycosidase</keyword>
<gene>
    <name evidence="7" type="ORF">BDEG_21526</name>
</gene>
<keyword evidence="2 4" id="KW-0378">Hydrolase</keyword>
<keyword evidence="5" id="KW-1133">Transmembrane helix</keyword>
<dbReference type="InterPro" id="IPR017853">
    <property type="entry name" value="GH"/>
</dbReference>
<dbReference type="OrthoDB" id="428177at2759"/>
<dbReference type="GO" id="GO:0006080">
    <property type="term" value="P:substituted mannan metabolic process"/>
    <property type="evidence" value="ECO:0007669"/>
    <property type="project" value="InterPro"/>
</dbReference>
<feature type="domain" description="GH26" evidence="6">
    <location>
        <begin position="61"/>
        <end position="427"/>
    </location>
</feature>
<dbReference type="VEuPathDB" id="FungiDB:BDEG_21526"/>
<dbReference type="PANTHER" id="PTHR40079:SF4">
    <property type="entry name" value="GH26 DOMAIN-CONTAINING PROTEIN-RELATED"/>
    <property type="match status" value="1"/>
</dbReference>
<evidence type="ECO:0000256" key="1">
    <source>
        <dbReference type="ARBA" id="ARBA00007754"/>
    </source>
</evidence>
<dbReference type="PANTHER" id="PTHR40079">
    <property type="entry name" value="MANNAN ENDO-1,4-BETA-MANNOSIDASE E-RELATED"/>
    <property type="match status" value="1"/>
</dbReference>
<feature type="transmembrane region" description="Helical" evidence="5">
    <location>
        <begin position="12"/>
        <end position="41"/>
    </location>
</feature>
<evidence type="ECO:0000256" key="3">
    <source>
        <dbReference type="ARBA" id="ARBA00023295"/>
    </source>
</evidence>
<sequence length="439" mass="49841">MGKKDIHRYRRTLCGILFWTKCVLAALLGIASVGIMAYWVYDMYITAKLNEPVLGPMDLTPENCQHQPGLSRLEPAAGRILVGFHLDWKLETPSTIKAITGWAPAISNAFVMFDPTIPNPMDYNLLTWHVWQVSLVGGIFQLTVQPVNINQIPDSTLDTFAQALRDLNAKYGVPILLRYGHEMNGDWTDYGYQPTAFTQGFVKMAKKVRMYTNMTAMVWGPNLGVTYPFITSEADVVLPTAKSNPIDFALLDTNKDGKITSLDDPYGPYYPGDEWVDWVSMSLYWYPDGNTGYNILPPDNYFLDSLHGSGENIPKINPVIVNNGGLHDFYERFAHQKNKPFMIPETSAPYISSKPFIKKEADIKQNWWRQIFDAAKKLPLLKAVVFFEELKVDDEVRDWRILANDTVRPVFLADQSANRHDYAYALDLKFTCSGQVKVK</sequence>
<dbReference type="GO" id="GO:0016985">
    <property type="term" value="F:mannan endo-1,4-beta-mannosidase activity"/>
    <property type="evidence" value="ECO:0007669"/>
    <property type="project" value="InterPro"/>
</dbReference>
<dbReference type="SUPFAM" id="SSF51445">
    <property type="entry name" value="(Trans)glycosidases"/>
    <property type="match status" value="1"/>
</dbReference>
<reference evidence="7 8" key="2">
    <citation type="submission" date="2016-05" db="EMBL/GenBank/DDBJ databases">
        <title>Lineage-specific infection strategies underlie the spectrum of fungal disease in amphibians.</title>
        <authorList>
            <person name="Cuomo C.A."/>
            <person name="Farrer R.A."/>
            <person name="James T."/>
            <person name="Longcore J."/>
            <person name="Birren B."/>
        </authorList>
    </citation>
    <scope>NUCLEOTIDE SEQUENCE [LARGE SCALE GENOMIC DNA]</scope>
    <source>
        <strain evidence="7 8">JEL423</strain>
    </source>
</reference>
<evidence type="ECO:0000313" key="7">
    <source>
        <dbReference type="EMBL" id="OAJ37513.1"/>
    </source>
</evidence>
<dbReference type="EMBL" id="DS022300">
    <property type="protein sequence ID" value="OAJ37513.1"/>
    <property type="molecule type" value="Genomic_DNA"/>
</dbReference>
<dbReference type="InterPro" id="IPR000805">
    <property type="entry name" value="Glyco_hydro_26"/>
</dbReference>
<dbReference type="PROSITE" id="PS51764">
    <property type="entry name" value="GH26"/>
    <property type="match status" value="1"/>
</dbReference>
<feature type="active site" description="Proton donor" evidence="4">
    <location>
        <position position="182"/>
    </location>
</feature>
<evidence type="ECO:0000256" key="5">
    <source>
        <dbReference type="SAM" id="Phobius"/>
    </source>
</evidence>
<proteinExistence type="inferred from homology"/>
<evidence type="ECO:0000256" key="4">
    <source>
        <dbReference type="PROSITE-ProRule" id="PRU01100"/>
    </source>
</evidence>
<comment type="similarity">
    <text evidence="1 4">Belongs to the glycosyl hydrolase 26 family.</text>
</comment>
<feature type="active site" description="Nucleophile" evidence="4">
    <location>
        <position position="345"/>
    </location>
</feature>
<dbReference type="Proteomes" id="UP000077115">
    <property type="component" value="Unassembled WGS sequence"/>
</dbReference>
<dbReference type="Pfam" id="PF02156">
    <property type="entry name" value="Glyco_hydro_26"/>
    <property type="match status" value="1"/>
</dbReference>
<evidence type="ECO:0000256" key="2">
    <source>
        <dbReference type="ARBA" id="ARBA00022801"/>
    </source>
</evidence>
<dbReference type="InterPro" id="IPR022790">
    <property type="entry name" value="GH26_dom"/>
</dbReference>
<dbReference type="STRING" id="403673.A0A177WBV4"/>
<reference evidence="7 8" key="1">
    <citation type="submission" date="2006-10" db="EMBL/GenBank/DDBJ databases">
        <title>The Genome Sequence of Batrachochytrium dendrobatidis JEL423.</title>
        <authorList>
            <consortium name="The Broad Institute Genome Sequencing Platform"/>
            <person name="Birren B."/>
            <person name="Lander E."/>
            <person name="Galagan J."/>
            <person name="Cuomo C."/>
            <person name="Devon K."/>
            <person name="Jaffe D."/>
            <person name="Butler J."/>
            <person name="Alvarez P."/>
            <person name="Gnerre S."/>
            <person name="Grabherr M."/>
            <person name="Kleber M."/>
            <person name="Mauceli E."/>
            <person name="Brockman W."/>
            <person name="Young S."/>
            <person name="LaButti K."/>
            <person name="Sykes S."/>
            <person name="DeCaprio D."/>
            <person name="Crawford M."/>
            <person name="Koehrsen M."/>
            <person name="Engels R."/>
            <person name="Montgomery P."/>
            <person name="Pearson M."/>
            <person name="Howarth C."/>
            <person name="Larson L."/>
            <person name="White J."/>
            <person name="O'Leary S."/>
            <person name="Kodira C."/>
            <person name="Zeng Q."/>
            <person name="Yandava C."/>
            <person name="Alvarado L."/>
            <person name="Longcore J."/>
            <person name="James T."/>
        </authorList>
    </citation>
    <scope>NUCLEOTIDE SEQUENCE [LARGE SCALE GENOMIC DNA]</scope>
    <source>
        <strain evidence="7 8">JEL423</strain>
    </source>
</reference>
<protein>
    <recommendedName>
        <fullName evidence="6">GH26 domain-containing protein</fullName>
    </recommendedName>
</protein>
<dbReference type="Gene3D" id="3.20.20.80">
    <property type="entry name" value="Glycosidases"/>
    <property type="match status" value="1"/>
</dbReference>